<dbReference type="PROSITE" id="PS51154">
    <property type="entry name" value="MACRO"/>
    <property type="match status" value="1"/>
</dbReference>
<dbReference type="Pfam" id="PF01661">
    <property type="entry name" value="Macro"/>
    <property type="match status" value="1"/>
</dbReference>
<dbReference type="GO" id="GO:0003714">
    <property type="term" value="F:transcription corepressor activity"/>
    <property type="evidence" value="ECO:0007669"/>
    <property type="project" value="TreeGrafter"/>
</dbReference>
<feature type="non-terminal residue" evidence="10">
    <location>
        <position position="1"/>
    </location>
</feature>
<evidence type="ECO:0000256" key="1">
    <source>
        <dbReference type="ARBA" id="ARBA00004123"/>
    </source>
</evidence>
<feature type="domain" description="Macro" evidence="9">
    <location>
        <begin position="160"/>
        <end position="340"/>
    </location>
</feature>
<name>A0A0B7BR12_9EUPU</name>
<evidence type="ECO:0000256" key="5">
    <source>
        <dbReference type="ARBA" id="ARBA00023242"/>
    </source>
</evidence>
<feature type="region of interest" description="Disordered" evidence="7">
    <location>
        <begin position="354"/>
        <end position="380"/>
    </location>
</feature>
<dbReference type="SUPFAM" id="SSF52949">
    <property type="entry name" value="Macro domain-like"/>
    <property type="match status" value="1"/>
</dbReference>
<keyword evidence="5" id="KW-0539">Nucleus</keyword>
<dbReference type="EC" id="2.4.2.-" evidence="6"/>
<dbReference type="GO" id="GO:0003950">
    <property type="term" value="F:NAD+ poly-ADP-ribosyltransferase activity"/>
    <property type="evidence" value="ECO:0007669"/>
    <property type="project" value="UniProtKB-UniRule"/>
</dbReference>
<accession>A0A0B7BR12</accession>
<dbReference type="InterPro" id="IPR052056">
    <property type="entry name" value="Mono-ARTD/PARP"/>
</dbReference>
<dbReference type="PANTHER" id="PTHR14453:SF67">
    <property type="entry name" value="POLY [ADP-RIBOSE] POLYMERASE"/>
    <property type="match status" value="1"/>
</dbReference>
<dbReference type="SUPFAM" id="SSF56399">
    <property type="entry name" value="ADP-ribosylation"/>
    <property type="match status" value="1"/>
</dbReference>
<dbReference type="PANTHER" id="PTHR14453">
    <property type="entry name" value="PARP/ZINC FINGER CCCH TYPE DOMAIN CONTAINING PROTEIN"/>
    <property type="match status" value="1"/>
</dbReference>
<dbReference type="EMBL" id="HACG01048854">
    <property type="protein sequence ID" value="CEK95719.1"/>
    <property type="molecule type" value="Transcribed_RNA"/>
</dbReference>
<proteinExistence type="predicted"/>
<evidence type="ECO:0000259" key="9">
    <source>
        <dbReference type="PROSITE" id="PS51154"/>
    </source>
</evidence>
<evidence type="ECO:0000256" key="3">
    <source>
        <dbReference type="ARBA" id="ARBA00022679"/>
    </source>
</evidence>
<organism evidence="10">
    <name type="scientific">Arion vulgaris</name>
    <dbReference type="NCBI Taxonomy" id="1028688"/>
    <lineage>
        <taxon>Eukaryota</taxon>
        <taxon>Metazoa</taxon>
        <taxon>Spiralia</taxon>
        <taxon>Lophotrochozoa</taxon>
        <taxon>Mollusca</taxon>
        <taxon>Gastropoda</taxon>
        <taxon>Heterobranchia</taxon>
        <taxon>Euthyneura</taxon>
        <taxon>Panpulmonata</taxon>
        <taxon>Eupulmonata</taxon>
        <taxon>Stylommatophora</taxon>
        <taxon>Helicina</taxon>
        <taxon>Arionoidea</taxon>
        <taxon>Arionidae</taxon>
        <taxon>Arion</taxon>
    </lineage>
</organism>
<evidence type="ECO:0000259" key="8">
    <source>
        <dbReference type="PROSITE" id="PS51059"/>
    </source>
</evidence>
<gene>
    <name evidence="10" type="primary">ORF208429</name>
</gene>
<evidence type="ECO:0000256" key="2">
    <source>
        <dbReference type="ARBA" id="ARBA00022676"/>
    </source>
</evidence>
<dbReference type="GO" id="GO:0010629">
    <property type="term" value="P:negative regulation of gene expression"/>
    <property type="evidence" value="ECO:0007669"/>
    <property type="project" value="TreeGrafter"/>
</dbReference>
<sequence>EHGVHEQSFIVTELYARFFHKNLGNQIKQYLQDVEIVLFLSTEAHVAIKFKGDRKTVKQIYKKLSELKMKVITKSWDLRSEFKQPEELMLVTQGFSSEKMKNKVDRFEVKNQCIVITKLPDKKVFTMGVSKKTQHGRSAHASPIKRKPHCKVAVPTYFEKKLIFSVSSTCQLVIKPYGDITKESSDILVSLLTNKVDLRNTRVGITFNKVCPTLWRILQAEHEAHPDDTVLTTKGQLNPLKCQAVCHIILTPWNITTSHAQLYNAISLVIAQATALGAKSVSFPVLGCGKAFGFPPSDVAQISIASLKSLILGSTLQKVVFLAPDSEVFKEFKNEASKHFQAINVVVKGAVGGVSPNEEKSNTIDDDSKEDNTDESDNDETFLEISQRDSESTDAEISITALNDSGIDNLWSILKKDIAKMCLHTKYFNQEIFDIWPNKSKDNILQKAKKLSVWVKLSPNPKTKKPGYVIKGEKDKVEKIFNKIQKEFTTCAIHLPKYRIKSDKAPRRGTTEFLKHAAGSDEQFPSYWELSKSTKTGILTKLKNKISSVKPKEPSFLVDVDSKTMDAIKKLIVKTWDPSLVGRGNDAAGLSHSSIKVIDVQRIENMQLFIPYSVQRNLLFKRLQMCPDIGKIHGSKGRVVTSEHIEDFMKEELYYEINEHYLFYGTQNPDAIISSGIDPRVSNEAGMFGKGIYTAEKFTKSDQYSDSRKQRSSPGTKLTVILARVLLGNAYLVNERHQSVASKQSVKLTRPPCVQCFKDVCNCPNQKLFDSVLGDGVWMFREFVVYEKSHCYPEYLITYERV</sequence>
<feature type="domain" description="PARP catalytic" evidence="8">
    <location>
        <begin position="540"/>
        <end position="802"/>
    </location>
</feature>
<evidence type="ECO:0000256" key="7">
    <source>
        <dbReference type="SAM" id="MobiDB-lite"/>
    </source>
</evidence>
<reference evidence="10" key="1">
    <citation type="submission" date="2014-12" db="EMBL/GenBank/DDBJ databases">
        <title>Insight into the proteome of Arion vulgaris.</title>
        <authorList>
            <person name="Aradska J."/>
            <person name="Bulat T."/>
            <person name="Smidak R."/>
            <person name="Sarate P."/>
            <person name="Gangsoo J."/>
            <person name="Sialana F."/>
            <person name="Bilban M."/>
            <person name="Lubec G."/>
        </authorList>
    </citation>
    <scope>NUCLEOTIDE SEQUENCE</scope>
    <source>
        <tissue evidence="10">Skin</tissue>
    </source>
</reference>
<evidence type="ECO:0000256" key="4">
    <source>
        <dbReference type="ARBA" id="ARBA00023027"/>
    </source>
</evidence>
<dbReference type="Pfam" id="PF00644">
    <property type="entry name" value="PARP"/>
    <property type="match status" value="1"/>
</dbReference>
<keyword evidence="3 6" id="KW-0808">Transferase</keyword>
<keyword evidence="4 6" id="KW-0520">NAD</keyword>
<dbReference type="GO" id="GO:0005634">
    <property type="term" value="C:nucleus"/>
    <property type="evidence" value="ECO:0007669"/>
    <property type="project" value="UniProtKB-SubCell"/>
</dbReference>
<dbReference type="Gene3D" id="3.90.228.10">
    <property type="match status" value="1"/>
</dbReference>
<protein>
    <recommendedName>
        <fullName evidence="6">Poly [ADP-ribose] polymerase</fullName>
        <shortName evidence="6">PARP</shortName>
        <ecNumber evidence="6">2.4.2.-</ecNumber>
    </recommendedName>
</protein>
<dbReference type="InterPro" id="IPR012317">
    <property type="entry name" value="Poly(ADP-ribose)pol_cat_dom"/>
</dbReference>
<dbReference type="PROSITE" id="PS51059">
    <property type="entry name" value="PARP_CATALYTIC"/>
    <property type="match status" value="1"/>
</dbReference>
<dbReference type="AlphaFoldDB" id="A0A0B7BR12"/>
<evidence type="ECO:0000256" key="6">
    <source>
        <dbReference type="RuleBase" id="RU362114"/>
    </source>
</evidence>
<keyword evidence="2 6" id="KW-0328">Glycosyltransferase</keyword>
<dbReference type="InterPro" id="IPR043472">
    <property type="entry name" value="Macro_dom-like"/>
</dbReference>
<comment type="subcellular location">
    <subcellularLocation>
        <location evidence="1">Nucleus</location>
    </subcellularLocation>
</comment>
<dbReference type="InterPro" id="IPR002589">
    <property type="entry name" value="Macro_dom"/>
</dbReference>
<evidence type="ECO:0000313" key="10">
    <source>
        <dbReference type="EMBL" id="CEK95719.1"/>
    </source>
</evidence>
<feature type="compositionally biased region" description="Acidic residues" evidence="7">
    <location>
        <begin position="364"/>
        <end position="380"/>
    </location>
</feature>
<dbReference type="GO" id="GO:0005737">
    <property type="term" value="C:cytoplasm"/>
    <property type="evidence" value="ECO:0007669"/>
    <property type="project" value="TreeGrafter"/>
</dbReference>
<dbReference type="Gene3D" id="3.40.220.10">
    <property type="entry name" value="Leucine Aminopeptidase, subunit E, domain 1"/>
    <property type="match status" value="1"/>
</dbReference>